<feature type="transmembrane region" description="Helical" evidence="1">
    <location>
        <begin position="413"/>
        <end position="431"/>
    </location>
</feature>
<keyword evidence="1" id="KW-1133">Transmembrane helix</keyword>
<evidence type="ECO:0000259" key="2">
    <source>
        <dbReference type="Pfam" id="PF03703"/>
    </source>
</evidence>
<dbReference type="InterPro" id="IPR005182">
    <property type="entry name" value="YdbS-like_PH"/>
</dbReference>
<gene>
    <name evidence="3" type="ORF">EDD62_1042</name>
</gene>
<dbReference type="EMBL" id="RKRK01000003">
    <property type="protein sequence ID" value="RPF56406.1"/>
    <property type="molecule type" value="Genomic_DNA"/>
</dbReference>
<dbReference type="PANTHER" id="PTHR34473:SF2">
    <property type="entry name" value="UPF0699 TRANSMEMBRANE PROTEIN YDBT"/>
    <property type="match status" value="1"/>
</dbReference>
<accession>A0A3N5BFA3</accession>
<feature type="domain" description="YdbS-like PH" evidence="2">
    <location>
        <begin position="303"/>
        <end position="362"/>
    </location>
</feature>
<protein>
    <submittedName>
        <fullName evidence="3">Putative membrane protein</fullName>
    </submittedName>
</protein>
<organism evidence="3 4">
    <name type="scientific">Abyssicoccus albus</name>
    <dbReference type="NCBI Taxonomy" id="1817405"/>
    <lineage>
        <taxon>Bacteria</taxon>
        <taxon>Bacillati</taxon>
        <taxon>Bacillota</taxon>
        <taxon>Bacilli</taxon>
        <taxon>Bacillales</taxon>
        <taxon>Abyssicoccaceae</taxon>
    </lineage>
</organism>
<dbReference type="PIRSF" id="PIRSF026631">
    <property type="entry name" value="UCP026631"/>
    <property type="match status" value="1"/>
</dbReference>
<feature type="transmembrane region" description="Helical" evidence="1">
    <location>
        <begin position="437"/>
        <end position="453"/>
    </location>
</feature>
<feature type="transmembrane region" description="Helical" evidence="1">
    <location>
        <begin position="52"/>
        <end position="73"/>
    </location>
</feature>
<feature type="transmembrane region" description="Helical" evidence="1">
    <location>
        <begin position="12"/>
        <end position="32"/>
    </location>
</feature>
<dbReference type="PANTHER" id="PTHR34473">
    <property type="entry name" value="UPF0699 TRANSMEMBRANE PROTEIN YDBS"/>
    <property type="match status" value="1"/>
</dbReference>
<dbReference type="InterPro" id="IPR014529">
    <property type="entry name" value="UCP026631"/>
</dbReference>
<evidence type="ECO:0000313" key="4">
    <source>
        <dbReference type="Proteomes" id="UP000277108"/>
    </source>
</evidence>
<proteinExistence type="predicted"/>
<evidence type="ECO:0000256" key="1">
    <source>
        <dbReference type="SAM" id="Phobius"/>
    </source>
</evidence>
<dbReference type="Proteomes" id="UP000277108">
    <property type="component" value="Unassembled WGS sequence"/>
</dbReference>
<comment type="caution">
    <text evidence="3">The sequence shown here is derived from an EMBL/GenBank/DDBJ whole genome shotgun (WGS) entry which is preliminary data.</text>
</comment>
<evidence type="ECO:0000313" key="3">
    <source>
        <dbReference type="EMBL" id="RPF56406.1"/>
    </source>
</evidence>
<feature type="transmembrane region" description="Helical" evidence="1">
    <location>
        <begin position="273"/>
        <end position="301"/>
    </location>
</feature>
<feature type="transmembrane region" description="Helical" evidence="1">
    <location>
        <begin position="229"/>
        <end position="253"/>
    </location>
</feature>
<dbReference type="OrthoDB" id="2195155at2"/>
<keyword evidence="1" id="KW-0812">Transmembrane</keyword>
<dbReference type="AlphaFoldDB" id="A0A3N5BFA3"/>
<keyword evidence="4" id="KW-1185">Reference proteome</keyword>
<feature type="domain" description="YdbS-like PH" evidence="2">
    <location>
        <begin position="456"/>
        <end position="525"/>
    </location>
</feature>
<keyword evidence="1" id="KW-0472">Membrane</keyword>
<sequence length="553" mass="64028">MSKHTLHPISYISTLFTFLKSWILPIVILLFLNFSEILHAFRKIMNGEFSIGMFNEIIVPFILAIIMTVFYLFTVIEIYRTRFYIEDRVFIHEEGIFSRATKEIDIDRIQSINIKQNIVERIAKAATLEITTPGQSIEVSSIKLAFAEALETQLMEMKQSTSKVDKEHRNIVIGETSQHNEDKILDETNEISTEVRLDGPTSDDHYVDHAQPSRTQKVDYSYKLSMKDLLLMGMTSGAIGTFLTLVFSALALFDDLINFGPIFEWIEVIEKSFGSHWIGIVVLGLIFTLIAFIFGTILNVIKYYDYTMEVRGDYVYISFGLFNKVTRNIPKSRVQGIYESQNLFRKFIGYTEFNVVITSEDMLNADDDSEGTKVMILPFIKKDEGLNIMQSLFTHYEFNSVRRCIPWRAFNRFIFWETIIFVVAMGVCYYFDLTWGYYVVGVLYIIGILSNVYDMRMSGYALGDNELSITDTGLFSISTNFIRYDKIMELDLSDNYFMRRRKLKNVNVKIAAGLLSHDADLYNAEADDALAIRNHFYRYHEEKGGVMREEIRS</sequence>
<feature type="domain" description="YdbS-like PH" evidence="2">
    <location>
        <begin position="79"/>
        <end position="153"/>
    </location>
</feature>
<dbReference type="RefSeq" id="WP_123807804.1">
    <property type="nucleotide sequence ID" value="NZ_RKRK01000003.1"/>
</dbReference>
<reference evidence="3 4" key="1">
    <citation type="submission" date="2018-11" db="EMBL/GenBank/DDBJ databases">
        <title>Genomic Encyclopedia of Type Strains, Phase IV (KMG-IV): sequencing the most valuable type-strain genomes for metagenomic binning, comparative biology and taxonomic classification.</title>
        <authorList>
            <person name="Goeker M."/>
        </authorList>
    </citation>
    <scope>NUCLEOTIDE SEQUENCE [LARGE SCALE GENOMIC DNA]</scope>
    <source>
        <strain evidence="3 4">DSM 29158</strain>
    </source>
</reference>
<dbReference type="Pfam" id="PF03703">
    <property type="entry name" value="bPH_2"/>
    <property type="match status" value="3"/>
</dbReference>
<name>A0A3N5BFA3_9BACL</name>